<dbReference type="Gene3D" id="1.10.260.40">
    <property type="entry name" value="lambda repressor-like DNA-binding domains"/>
    <property type="match status" value="1"/>
</dbReference>
<evidence type="ECO:0000313" key="6">
    <source>
        <dbReference type="EMBL" id="KAB1645082.1"/>
    </source>
</evidence>
<dbReference type="GO" id="GO:0003700">
    <property type="term" value="F:DNA-binding transcription factor activity"/>
    <property type="evidence" value="ECO:0007669"/>
    <property type="project" value="TreeGrafter"/>
</dbReference>
<dbReference type="Pfam" id="PF00356">
    <property type="entry name" value="LacI"/>
    <property type="match status" value="1"/>
</dbReference>
<dbReference type="GO" id="GO:0000976">
    <property type="term" value="F:transcription cis-regulatory region binding"/>
    <property type="evidence" value="ECO:0007669"/>
    <property type="project" value="TreeGrafter"/>
</dbReference>
<comment type="caution">
    <text evidence="6">The sequence shown here is derived from an EMBL/GenBank/DDBJ whole genome shotgun (WGS) entry which is preliminary data.</text>
</comment>
<dbReference type="PANTHER" id="PTHR30146:SF148">
    <property type="entry name" value="HTH-TYPE TRANSCRIPTIONAL REPRESSOR PURR-RELATED"/>
    <property type="match status" value="1"/>
</dbReference>
<dbReference type="Pfam" id="PF13377">
    <property type="entry name" value="Peripla_BP_3"/>
    <property type="match status" value="1"/>
</dbReference>
<evidence type="ECO:0000313" key="7">
    <source>
        <dbReference type="Proteomes" id="UP000433493"/>
    </source>
</evidence>
<dbReference type="Proteomes" id="UP000433493">
    <property type="component" value="Unassembled WGS sequence"/>
</dbReference>
<dbReference type="OrthoDB" id="37081at2"/>
<gene>
    <name evidence="6" type="ORF">F8O05_02170</name>
</gene>
<evidence type="ECO:0000259" key="5">
    <source>
        <dbReference type="PROSITE" id="PS50932"/>
    </source>
</evidence>
<evidence type="ECO:0000256" key="1">
    <source>
        <dbReference type="ARBA" id="ARBA00022491"/>
    </source>
</evidence>
<dbReference type="InterPro" id="IPR028082">
    <property type="entry name" value="Peripla_BP_I"/>
</dbReference>
<dbReference type="InterPro" id="IPR000843">
    <property type="entry name" value="HTH_LacI"/>
</dbReference>
<dbReference type="PROSITE" id="PS50932">
    <property type="entry name" value="HTH_LACI_2"/>
    <property type="match status" value="1"/>
</dbReference>
<keyword evidence="2" id="KW-0805">Transcription regulation</keyword>
<keyword evidence="3" id="KW-0238">DNA-binding</keyword>
<evidence type="ECO:0000256" key="4">
    <source>
        <dbReference type="ARBA" id="ARBA00023163"/>
    </source>
</evidence>
<evidence type="ECO:0000256" key="2">
    <source>
        <dbReference type="ARBA" id="ARBA00023015"/>
    </source>
</evidence>
<dbReference type="InterPro" id="IPR046335">
    <property type="entry name" value="LacI/GalR-like_sensor"/>
</dbReference>
<dbReference type="SUPFAM" id="SSF53822">
    <property type="entry name" value="Periplasmic binding protein-like I"/>
    <property type="match status" value="1"/>
</dbReference>
<keyword evidence="1" id="KW-0678">Repressor</keyword>
<organism evidence="6 7">
    <name type="scientific">Gulosibacter chungangensis</name>
    <dbReference type="NCBI Taxonomy" id="979746"/>
    <lineage>
        <taxon>Bacteria</taxon>
        <taxon>Bacillati</taxon>
        <taxon>Actinomycetota</taxon>
        <taxon>Actinomycetes</taxon>
        <taxon>Micrococcales</taxon>
        <taxon>Microbacteriaceae</taxon>
        <taxon>Gulosibacter</taxon>
    </lineage>
</organism>
<dbReference type="PANTHER" id="PTHR30146">
    <property type="entry name" value="LACI-RELATED TRANSCRIPTIONAL REPRESSOR"/>
    <property type="match status" value="1"/>
</dbReference>
<dbReference type="CDD" id="cd01392">
    <property type="entry name" value="HTH_LacI"/>
    <property type="match status" value="1"/>
</dbReference>
<dbReference type="RefSeq" id="WP_158051092.1">
    <property type="nucleotide sequence ID" value="NZ_WBKB01000001.1"/>
</dbReference>
<name>A0A7J5BGP1_9MICO</name>
<dbReference type="Gene3D" id="3.40.50.2300">
    <property type="match status" value="2"/>
</dbReference>
<reference evidence="6 7" key="1">
    <citation type="submission" date="2019-09" db="EMBL/GenBank/DDBJ databases">
        <title>Phylogeny of genus Pseudoclavibacter and closely related genus.</title>
        <authorList>
            <person name="Li Y."/>
        </authorList>
    </citation>
    <scope>NUCLEOTIDE SEQUENCE [LARGE SCALE GENOMIC DNA]</scope>
    <source>
        <strain evidence="6 7">KCTC 13959</strain>
    </source>
</reference>
<dbReference type="SUPFAM" id="SSF47413">
    <property type="entry name" value="lambda repressor-like DNA-binding domains"/>
    <property type="match status" value="1"/>
</dbReference>
<dbReference type="EMBL" id="WBKB01000001">
    <property type="protein sequence ID" value="KAB1645082.1"/>
    <property type="molecule type" value="Genomic_DNA"/>
</dbReference>
<feature type="domain" description="HTH lacI-type" evidence="5">
    <location>
        <begin position="4"/>
        <end position="58"/>
    </location>
</feature>
<keyword evidence="7" id="KW-1185">Reference proteome</keyword>
<protein>
    <submittedName>
        <fullName evidence="6">LacI family transcriptional regulator</fullName>
    </submittedName>
</protein>
<sequence length="329" mass="34890">MARTTMEDVAKAAGVSRALVSLAYRNASGVSESTRARILSTGNQIGYVHNRIAASLASTKPASIGVFLQDLHNDFFADVYDGIREIAEPKARQLVLSVGSRNHDRDASSLGTLEGAQVGTIIAAGLRMADSDALAHSQRTPLIAIARHIPGVDSVYSDNVFGGQLATEHLLQLGHRRIVFLANPPTDGYLGRREGYETSMLEAGLKPRVIESTYARSDAAEIATELLADTEAPTAIFAHNDQAALGVLDALAARSLVPGQDVSVIGYDNSSVSNTPGTALTSIDLHALELGREATRLALRRFENPDLEPQLVTSTPSLVLRATTGPVST</sequence>
<evidence type="ECO:0000256" key="3">
    <source>
        <dbReference type="ARBA" id="ARBA00023125"/>
    </source>
</evidence>
<keyword evidence="4" id="KW-0804">Transcription</keyword>
<dbReference type="InterPro" id="IPR010982">
    <property type="entry name" value="Lambda_DNA-bd_dom_sf"/>
</dbReference>
<dbReference type="CDD" id="cd06267">
    <property type="entry name" value="PBP1_LacI_sugar_binding-like"/>
    <property type="match status" value="1"/>
</dbReference>
<dbReference type="AlphaFoldDB" id="A0A7J5BGP1"/>
<dbReference type="SMART" id="SM00354">
    <property type="entry name" value="HTH_LACI"/>
    <property type="match status" value="1"/>
</dbReference>
<proteinExistence type="predicted"/>
<accession>A0A7J5BGP1</accession>